<dbReference type="KEGG" id="dbk:DGMP_07320"/>
<dbReference type="Proteomes" id="UP000826725">
    <property type="component" value="Chromosome"/>
</dbReference>
<keyword evidence="8" id="KW-1185">Reference proteome</keyword>
<dbReference type="PANTHER" id="PTHR21016:SF25">
    <property type="entry name" value="TM2 DOMAIN-CONTAINING PROTEIN DDB_G0277895-RELATED"/>
    <property type="match status" value="1"/>
</dbReference>
<feature type="transmembrane region" description="Helical" evidence="5">
    <location>
        <begin position="102"/>
        <end position="120"/>
    </location>
</feature>
<evidence type="ECO:0000313" key="8">
    <source>
        <dbReference type="Proteomes" id="UP000826725"/>
    </source>
</evidence>
<dbReference type="Pfam" id="PF05154">
    <property type="entry name" value="TM2"/>
    <property type="match status" value="2"/>
</dbReference>
<keyword evidence="3 5" id="KW-1133">Transmembrane helix</keyword>
<sequence length="136" mass="15777">MHRQTEPTHSVVIGYLLWIFGFLGAHRFYYGKQISGTIYFFTLGLFFIGWIVDLFLIPTMSEQADIRFIRGEVDYSVAWLLLVFLGLFGIHRMYMGKWISGLIYLVTMGLFGLGYIYDLWTLNDQISLINGSPHFS</sequence>
<dbReference type="InterPro" id="IPR007829">
    <property type="entry name" value="TM2"/>
</dbReference>
<evidence type="ECO:0000259" key="6">
    <source>
        <dbReference type="Pfam" id="PF05154"/>
    </source>
</evidence>
<evidence type="ECO:0000256" key="4">
    <source>
        <dbReference type="ARBA" id="ARBA00023136"/>
    </source>
</evidence>
<dbReference type="GO" id="GO:0016020">
    <property type="term" value="C:membrane"/>
    <property type="evidence" value="ECO:0007669"/>
    <property type="project" value="UniProtKB-SubCell"/>
</dbReference>
<feature type="domain" description="TM2" evidence="6">
    <location>
        <begin position="73"/>
        <end position="120"/>
    </location>
</feature>
<feature type="transmembrane region" description="Helical" evidence="5">
    <location>
        <begin position="37"/>
        <end position="57"/>
    </location>
</feature>
<dbReference type="PANTHER" id="PTHR21016">
    <property type="entry name" value="BETA-AMYLOID BINDING PROTEIN-RELATED"/>
    <property type="match status" value="1"/>
</dbReference>
<keyword evidence="2 5" id="KW-0812">Transmembrane</keyword>
<protein>
    <submittedName>
        <fullName evidence="7">Membrane protein</fullName>
    </submittedName>
</protein>
<comment type="subcellular location">
    <subcellularLocation>
        <location evidence="1">Membrane</location>
        <topology evidence="1">Multi-pass membrane protein</topology>
    </subcellularLocation>
</comment>
<accession>A0A8D5FQR3</accession>
<keyword evidence="4 5" id="KW-0472">Membrane</keyword>
<evidence type="ECO:0000256" key="5">
    <source>
        <dbReference type="SAM" id="Phobius"/>
    </source>
</evidence>
<feature type="transmembrane region" description="Helical" evidence="5">
    <location>
        <begin position="12"/>
        <end position="30"/>
    </location>
</feature>
<name>A0A8D5FQR3_9BACT</name>
<evidence type="ECO:0000256" key="3">
    <source>
        <dbReference type="ARBA" id="ARBA00022989"/>
    </source>
</evidence>
<dbReference type="AlphaFoldDB" id="A0A8D5FQR3"/>
<evidence type="ECO:0000256" key="1">
    <source>
        <dbReference type="ARBA" id="ARBA00004141"/>
    </source>
</evidence>
<proteinExistence type="predicted"/>
<organism evidence="7 8">
    <name type="scientific">Desulfomarina profundi</name>
    <dbReference type="NCBI Taxonomy" id="2772557"/>
    <lineage>
        <taxon>Bacteria</taxon>
        <taxon>Pseudomonadati</taxon>
        <taxon>Thermodesulfobacteriota</taxon>
        <taxon>Desulfobulbia</taxon>
        <taxon>Desulfobulbales</taxon>
        <taxon>Desulfobulbaceae</taxon>
        <taxon>Desulfomarina</taxon>
    </lineage>
</organism>
<evidence type="ECO:0000313" key="7">
    <source>
        <dbReference type="EMBL" id="BCL60039.1"/>
    </source>
</evidence>
<dbReference type="InterPro" id="IPR050932">
    <property type="entry name" value="TM2D1-3-like"/>
</dbReference>
<dbReference type="EMBL" id="AP024086">
    <property type="protein sequence ID" value="BCL60039.1"/>
    <property type="molecule type" value="Genomic_DNA"/>
</dbReference>
<reference evidence="7" key="1">
    <citation type="submission" date="2020-09" db="EMBL/GenBank/DDBJ databases">
        <title>Desulfogranum mesoprofundum gen. nov., sp. nov., a novel mesophilic, sulfate-reducing chemolithoautotroph isolated from a deep-sea hydrothermal vent chimney in the Suiyo Seamount.</title>
        <authorList>
            <person name="Hashimoto Y."/>
            <person name="Nakagawa S."/>
        </authorList>
    </citation>
    <scope>NUCLEOTIDE SEQUENCE</scope>
    <source>
        <strain evidence="7">KT2</strain>
    </source>
</reference>
<evidence type="ECO:0000256" key="2">
    <source>
        <dbReference type="ARBA" id="ARBA00022692"/>
    </source>
</evidence>
<feature type="transmembrane region" description="Helical" evidence="5">
    <location>
        <begin position="77"/>
        <end position="95"/>
    </location>
</feature>
<dbReference type="RefSeq" id="WP_228856209.1">
    <property type="nucleotide sequence ID" value="NZ_AP024086.1"/>
</dbReference>
<gene>
    <name evidence="7" type="ORF">DGMP_07320</name>
</gene>
<feature type="domain" description="TM2" evidence="6">
    <location>
        <begin position="8"/>
        <end position="55"/>
    </location>
</feature>